<dbReference type="STRING" id="984262.SGRA_2953"/>
<evidence type="ECO:0000313" key="1">
    <source>
        <dbReference type="EMBL" id="AFC25681.1"/>
    </source>
</evidence>
<sequence length="38" mass="4333">MFFRAIPLKKAILAAVEQLSKGNYNISLGFSFYSKTDY</sequence>
<dbReference type="AlphaFoldDB" id="H6LAT8"/>
<reference evidence="1 2" key="1">
    <citation type="journal article" date="2012" name="Stand. Genomic Sci.">
        <title>Complete genome sequencing and analysis of Saprospira grandis str. Lewin, a predatory marine bacterium.</title>
        <authorList>
            <person name="Saw J.H."/>
            <person name="Yuryev A."/>
            <person name="Kanbe M."/>
            <person name="Hou S."/>
            <person name="Young A.G."/>
            <person name="Aizawa S."/>
            <person name="Alam M."/>
        </authorList>
    </citation>
    <scope>NUCLEOTIDE SEQUENCE [LARGE SCALE GENOMIC DNA]</scope>
    <source>
        <strain evidence="1 2">Lewin</strain>
    </source>
</reference>
<name>H6LAT8_SAPGL</name>
<accession>H6LAT8</accession>
<protein>
    <submittedName>
        <fullName evidence="1">Uncharacterized protein</fullName>
    </submittedName>
</protein>
<evidence type="ECO:0000313" key="2">
    <source>
        <dbReference type="Proteomes" id="UP000007519"/>
    </source>
</evidence>
<keyword evidence="2" id="KW-1185">Reference proteome</keyword>
<dbReference type="Proteomes" id="UP000007519">
    <property type="component" value="Chromosome"/>
</dbReference>
<dbReference type="EMBL" id="CP002831">
    <property type="protein sequence ID" value="AFC25681.1"/>
    <property type="molecule type" value="Genomic_DNA"/>
</dbReference>
<proteinExistence type="predicted"/>
<organism evidence="1 2">
    <name type="scientific">Saprospira grandis (strain Lewin)</name>
    <dbReference type="NCBI Taxonomy" id="984262"/>
    <lineage>
        <taxon>Bacteria</taxon>
        <taxon>Pseudomonadati</taxon>
        <taxon>Bacteroidota</taxon>
        <taxon>Saprospiria</taxon>
        <taxon>Saprospirales</taxon>
        <taxon>Saprospiraceae</taxon>
        <taxon>Saprospira</taxon>
    </lineage>
</organism>
<dbReference type="HOGENOM" id="CLU_3332869_0_0_10"/>
<gene>
    <name evidence="1" type="ordered locus">SGRA_2953</name>
</gene>
<dbReference type="KEGG" id="sgn:SGRA_2953"/>